<name>A0A0A9EXK7_ARUDO</name>
<sequence>MECIAEMPSAPLDRRPRKRQRLGWDVGPAEFHQIQLGFCGKEVANAISAVALGLSSGGIVSSQENKVPRLGSPPLREDDKDGHYVFAVGDNLTPRYKINAKMGEGQLGLSSTTIDAKQFLRCIWHAAFVDGSGFYL</sequence>
<protein>
    <submittedName>
        <fullName evidence="1">AFC2</fullName>
    </submittedName>
</protein>
<reference evidence="1" key="1">
    <citation type="submission" date="2014-09" db="EMBL/GenBank/DDBJ databases">
        <authorList>
            <person name="Magalhaes I.L.F."/>
            <person name="Oliveira U."/>
            <person name="Santos F.R."/>
            <person name="Vidigal T.H.D.A."/>
            <person name="Brescovit A.D."/>
            <person name="Santos A.J."/>
        </authorList>
    </citation>
    <scope>NUCLEOTIDE SEQUENCE</scope>
    <source>
        <tissue evidence="1">Shoot tissue taken approximately 20 cm above the soil surface</tissue>
    </source>
</reference>
<dbReference type="AlphaFoldDB" id="A0A0A9EXK7"/>
<dbReference type="Gene3D" id="3.30.200.20">
    <property type="entry name" value="Phosphorylase Kinase, domain 1"/>
    <property type="match status" value="1"/>
</dbReference>
<reference evidence="1" key="2">
    <citation type="journal article" date="2015" name="Data Brief">
        <title>Shoot transcriptome of the giant reed, Arundo donax.</title>
        <authorList>
            <person name="Barrero R.A."/>
            <person name="Guerrero F.D."/>
            <person name="Moolhuijzen P."/>
            <person name="Goolsby J.A."/>
            <person name="Tidwell J."/>
            <person name="Bellgard S.E."/>
            <person name="Bellgard M.I."/>
        </authorList>
    </citation>
    <scope>NUCLEOTIDE SEQUENCE</scope>
    <source>
        <tissue evidence="1">Shoot tissue taken approximately 20 cm above the soil surface</tissue>
    </source>
</reference>
<accession>A0A0A9EXK7</accession>
<proteinExistence type="predicted"/>
<evidence type="ECO:0000313" key="1">
    <source>
        <dbReference type="EMBL" id="JAE04832.1"/>
    </source>
</evidence>
<dbReference type="EMBL" id="GBRH01193064">
    <property type="protein sequence ID" value="JAE04832.1"/>
    <property type="molecule type" value="Transcribed_RNA"/>
</dbReference>
<organism evidence="1">
    <name type="scientific">Arundo donax</name>
    <name type="common">Giant reed</name>
    <name type="synonym">Donax arundinaceus</name>
    <dbReference type="NCBI Taxonomy" id="35708"/>
    <lineage>
        <taxon>Eukaryota</taxon>
        <taxon>Viridiplantae</taxon>
        <taxon>Streptophyta</taxon>
        <taxon>Embryophyta</taxon>
        <taxon>Tracheophyta</taxon>
        <taxon>Spermatophyta</taxon>
        <taxon>Magnoliopsida</taxon>
        <taxon>Liliopsida</taxon>
        <taxon>Poales</taxon>
        <taxon>Poaceae</taxon>
        <taxon>PACMAD clade</taxon>
        <taxon>Arundinoideae</taxon>
        <taxon>Arundineae</taxon>
        <taxon>Arundo</taxon>
    </lineage>
</organism>